<proteinExistence type="predicted"/>
<feature type="compositionally biased region" description="Pro residues" evidence="1">
    <location>
        <begin position="195"/>
        <end position="207"/>
    </location>
</feature>
<accession>A0A9W8Q9S6</accession>
<feature type="region of interest" description="Disordered" evidence="1">
    <location>
        <begin position="189"/>
        <end position="217"/>
    </location>
</feature>
<name>A0A9W8Q9S6_AKAMU</name>
<evidence type="ECO:0000313" key="4">
    <source>
        <dbReference type="Proteomes" id="UP001144673"/>
    </source>
</evidence>
<evidence type="ECO:0000256" key="2">
    <source>
        <dbReference type="SAM" id="Phobius"/>
    </source>
</evidence>
<keyword evidence="2" id="KW-1133">Transmembrane helix</keyword>
<protein>
    <submittedName>
        <fullName evidence="3">Uncharacterized protein</fullName>
    </submittedName>
</protein>
<organism evidence="3 4">
    <name type="scientific">Akanthomyces muscarius</name>
    <name type="common">Entomopathogenic fungus</name>
    <name type="synonym">Lecanicillium muscarium</name>
    <dbReference type="NCBI Taxonomy" id="2231603"/>
    <lineage>
        <taxon>Eukaryota</taxon>
        <taxon>Fungi</taxon>
        <taxon>Dikarya</taxon>
        <taxon>Ascomycota</taxon>
        <taxon>Pezizomycotina</taxon>
        <taxon>Sordariomycetes</taxon>
        <taxon>Hypocreomycetidae</taxon>
        <taxon>Hypocreales</taxon>
        <taxon>Cordycipitaceae</taxon>
        <taxon>Akanthomyces</taxon>
    </lineage>
</organism>
<comment type="caution">
    <text evidence="3">The sequence shown here is derived from an EMBL/GenBank/DDBJ whole genome shotgun (WGS) entry which is preliminary data.</text>
</comment>
<dbReference type="RefSeq" id="XP_056052746.1">
    <property type="nucleotide sequence ID" value="XM_056200946.1"/>
</dbReference>
<gene>
    <name evidence="3" type="ORF">LMH87_011752</name>
</gene>
<keyword evidence="2" id="KW-0472">Membrane</keyword>
<evidence type="ECO:0000313" key="3">
    <source>
        <dbReference type="EMBL" id="KAJ4151032.1"/>
    </source>
</evidence>
<keyword evidence="2" id="KW-0812">Transmembrane</keyword>
<dbReference type="GeneID" id="80898911"/>
<reference evidence="3" key="1">
    <citation type="journal article" date="2023" name="Access Microbiol">
        <title>De-novo genome assembly for Akanthomyces muscarius, a biocontrol agent of insect agricultural pests.</title>
        <authorList>
            <person name="Erdos Z."/>
            <person name="Studholme D.J."/>
            <person name="Raymond B."/>
            <person name="Sharma M."/>
        </authorList>
    </citation>
    <scope>NUCLEOTIDE SEQUENCE</scope>
    <source>
        <strain evidence="3">Ve6</strain>
    </source>
</reference>
<keyword evidence="4" id="KW-1185">Reference proteome</keyword>
<dbReference type="AlphaFoldDB" id="A0A9W8Q9S6"/>
<dbReference type="EMBL" id="JAJHUN010000009">
    <property type="protein sequence ID" value="KAJ4151032.1"/>
    <property type="molecule type" value="Genomic_DNA"/>
</dbReference>
<feature type="transmembrane region" description="Helical" evidence="2">
    <location>
        <begin position="223"/>
        <end position="243"/>
    </location>
</feature>
<dbReference type="KEGG" id="amus:LMH87_011752"/>
<dbReference type="Proteomes" id="UP001144673">
    <property type="component" value="Chromosome 4"/>
</dbReference>
<evidence type="ECO:0000256" key="1">
    <source>
        <dbReference type="SAM" id="MobiDB-lite"/>
    </source>
</evidence>
<feature type="compositionally biased region" description="Basic and acidic residues" evidence="1">
    <location>
        <begin position="264"/>
        <end position="280"/>
    </location>
</feature>
<sequence length="340" mass="34755">MAAAPITTTNIGAMPFMNMSGLCSLAIFDSAALDPNFSPPTTTVMLQRDQIATVADQGGSSGRTCLPRAYWSAAIANQNPVFSPATACPDGYAPACTSVAPGVVLSAAVTVQVWPPLASGDIAIGCCPSGYDCDRVARGYGCVSTFERGHTTVVPDPYKGGNITSFQADASTTVIVSAIKVVYVPERQASSPAPSRSPSPSPSPTPTPAQSKPAAGLSTGQKAAIGVCAPVGVIGLVLALFFLHRRRRLRTASDKAGAEAAADASRRPELDGSGGKHEAPNEPSRVAGGESVSASPVELPGPEKDIPACREIAELPASDADVSPSAPNPQPPTIRRKPIN</sequence>
<feature type="compositionally biased region" description="Basic and acidic residues" evidence="1">
    <location>
        <begin position="301"/>
        <end position="313"/>
    </location>
</feature>
<feature type="region of interest" description="Disordered" evidence="1">
    <location>
        <begin position="252"/>
        <end position="340"/>
    </location>
</feature>